<organism evidence="1">
    <name type="scientific">marine metagenome</name>
    <dbReference type="NCBI Taxonomy" id="408172"/>
    <lineage>
        <taxon>unclassified sequences</taxon>
        <taxon>metagenomes</taxon>
        <taxon>ecological metagenomes</taxon>
    </lineage>
</organism>
<dbReference type="EMBL" id="UINC01019341">
    <property type="protein sequence ID" value="SVA81867.1"/>
    <property type="molecule type" value="Genomic_DNA"/>
</dbReference>
<accession>A0A381YZH0</accession>
<evidence type="ECO:0000313" key="1">
    <source>
        <dbReference type="EMBL" id="SVA81867.1"/>
    </source>
</evidence>
<protein>
    <submittedName>
        <fullName evidence="1">Uncharacterized protein</fullName>
    </submittedName>
</protein>
<name>A0A381YZH0_9ZZZZ</name>
<sequence>MNFEIVRNFEQEIVLKHNKPKPNPKEVGSFASNFYKSYENLLTKKVTDEMMSEATQGKKMSFSASMRLGRQLKPTIIAKVEEKLRNENREFITWKEDIEVIQEIHSNEGQKLLKAHKKESKERNLDLEDKRRYMKFDIILSELESLGITDTQLLHKIIT</sequence>
<dbReference type="AlphaFoldDB" id="A0A381YZH0"/>
<reference evidence="1" key="1">
    <citation type="submission" date="2018-05" db="EMBL/GenBank/DDBJ databases">
        <authorList>
            <person name="Lanie J.A."/>
            <person name="Ng W.-L."/>
            <person name="Kazmierczak K.M."/>
            <person name="Andrzejewski T.M."/>
            <person name="Davidsen T.M."/>
            <person name="Wayne K.J."/>
            <person name="Tettelin H."/>
            <person name="Glass J.I."/>
            <person name="Rusch D."/>
            <person name="Podicherti R."/>
            <person name="Tsui H.-C.T."/>
            <person name="Winkler M.E."/>
        </authorList>
    </citation>
    <scope>NUCLEOTIDE SEQUENCE</scope>
</reference>
<proteinExistence type="predicted"/>
<gene>
    <name evidence="1" type="ORF">METZ01_LOCUS134721</name>
</gene>